<dbReference type="InterPro" id="IPR029526">
    <property type="entry name" value="PGBD"/>
</dbReference>
<feature type="domain" description="PiggyBac transposable element-derived protein" evidence="2">
    <location>
        <begin position="117"/>
        <end position="231"/>
    </location>
</feature>
<dbReference type="PANTHER" id="PTHR47272:SF1">
    <property type="entry name" value="PIGGYBAC TRANSPOSABLE ELEMENT-DERIVED PROTEIN 3-LIKE"/>
    <property type="match status" value="1"/>
</dbReference>
<accession>A0AAW1HUL5</accession>
<dbReference type="PANTHER" id="PTHR47272">
    <property type="entry name" value="DDE_TNP_1_7 DOMAIN-CONTAINING PROTEIN"/>
    <property type="match status" value="1"/>
</dbReference>
<sequence length="280" mass="32359">MDKATSDQLYDLLDTFPTYCEDDSEADENVVDYDNDVEAQNDLESDDDTFCQPSVMIGDRQLLAPEDRTKESLPEPEKSKSTYSTRKLSWGKKKLEKVPQTFCGNTDLAPEILQLETPYQYFKFFLDDVLMDRIVHESVKFSAQKDPPRPFQMSVIDLKDYLGICLITSVVSISDVRLYWNETVGPDIIRNTMTVNHFEKIRSNLHFNDNETAAASVANRREISRFSGIFNSKRGKKSKREFFKIWSEFQKNQNGNFLKSGPNSKNSDESYKKTKKNFII</sequence>
<organism evidence="3 4">
    <name type="scientific">Popillia japonica</name>
    <name type="common">Japanese beetle</name>
    <dbReference type="NCBI Taxonomy" id="7064"/>
    <lineage>
        <taxon>Eukaryota</taxon>
        <taxon>Metazoa</taxon>
        <taxon>Ecdysozoa</taxon>
        <taxon>Arthropoda</taxon>
        <taxon>Hexapoda</taxon>
        <taxon>Insecta</taxon>
        <taxon>Pterygota</taxon>
        <taxon>Neoptera</taxon>
        <taxon>Endopterygota</taxon>
        <taxon>Coleoptera</taxon>
        <taxon>Polyphaga</taxon>
        <taxon>Scarabaeiformia</taxon>
        <taxon>Scarabaeidae</taxon>
        <taxon>Rutelinae</taxon>
        <taxon>Popillia</taxon>
    </lineage>
</organism>
<evidence type="ECO:0000259" key="2">
    <source>
        <dbReference type="Pfam" id="PF13843"/>
    </source>
</evidence>
<reference evidence="3 4" key="1">
    <citation type="journal article" date="2024" name="BMC Genomics">
        <title>De novo assembly and annotation of Popillia japonica's genome with initial clues to its potential as an invasive pest.</title>
        <authorList>
            <person name="Cucini C."/>
            <person name="Boschi S."/>
            <person name="Funari R."/>
            <person name="Cardaioli E."/>
            <person name="Iannotti N."/>
            <person name="Marturano G."/>
            <person name="Paoli F."/>
            <person name="Bruttini M."/>
            <person name="Carapelli A."/>
            <person name="Frati F."/>
            <person name="Nardi F."/>
        </authorList>
    </citation>
    <scope>NUCLEOTIDE SEQUENCE [LARGE SCALE GENOMIC DNA]</scope>
    <source>
        <strain evidence="3">DMR45628</strain>
    </source>
</reference>
<comment type="caution">
    <text evidence="3">The sequence shown here is derived from an EMBL/GenBank/DDBJ whole genome shotgun (WGS) entry which is preliminary data.</text>
</comment>
<gene>
    <name evidence="3" type="ORF">QE152_g39260</name>
</gene>
<dbReference type="Pfam" id="PF13843">
    <property type="entry name" value="DDE_Tnp_1_7"/>
    <property type="match status" value="1"/>
</dbReference>
<feature type="region of interest" description="Disordered" evidence="1">
    <location>
        <begin position="61"/>
        <end position="85"/>
    </location>
</feature>
<proteinExistence type="predicted"/>
<dbReference type="EMBL" id="JASPKY010000920">
    <property type="protein sequence ID" value="KAK9680228.1"/>
    <property type="molecule type" value="Genomic_DNA"/>
</dbReference>
<dbReference type="AlphaFoldDB" id="A0AAW1HUL5"/>
<feature type="compositionally biased region" description="Basic and acidic residues" evidence="1">
    <location>
        <begin position="65"/>
        <end position="80"/>
    </location>
</feature>
<protein>
    <submittedName>
        <fullName evidence="3">Transposase IS4</fullName>
    </submittedName>
</protein>
<feature type="region of interest" description="Disordered" evidence="1">
    <location>
        <begin position="254"/>
        <end position="280"/>
    </location>
</feature>
<keyword evidence="4" id="KW-1185">Reference proteome</keyword>
<evidence type="ECO:0000313" key="3">
    <source>
        <dbReference type="EMBL" id="KAK9680228.1"/>
    </source>
</evidence>
<feature type="compositionally biased region" description="Polar residues" evidence="1">
    <location>
        <begin position="254"/>
        <end position="265"/>
    </location>
</feature>
<name>A0AAW1HUL5_POPJA</name>
<evidence type="ECO:0000313" key="4">
    <source>
        <dbReference type="Proteomes" id="UP001458880"/>
    </source>
</evidence>
<dbReference type="Proteomes" id="UP001458880">
    <property type="component" value="Unassembled WGS sequence"/>
</dbReference>
<evidence type="ECO:0000256" key="1">
    <source>
        <dbReference type="SAM" id="MobiDB-lite"/>
    </source>
</evidence>